<gene>
    <name evidence="2" type="ORF">PACLA_8A040300</name>
</gene>
<proteinExistence type="predicted"/>
<dbReference type="GO" id="GO:0005829">
    <property type="term" value="C:cytosol"/>
    <property type="evidence" value="ECO:0007669"/>
    <property type="project" value="TreeGrafter"/>
</dbReference>
<dbReference type="Proteomes" id="UP001152795">
    <property type="component" value="Unassembled WGS sequence"/>
</dbReference>
<dbReference type="GO" id="GO:0009263">
    <property type="term" value="P:deoxyribonucleotide biosynthetic process"/>
    <property type="evidence" value="ECO:0007669"/>
    <property type="project" value="InterPro"/>
</dbReference>
<dbReference type="PANTHER" id="PTHR23409">
    <property type="entry name" value="RIBONUCLEOSIDE-DIPHOSPHATE REDUCTASE SMALL CHAIN"/>
    <property type="match status" value="1"/>
</dbReference>
<dbReference type="OrthoDB" id="6134518at2759"/>
<dbReference type="AlphaFoldDB" id="A0A6S7FLW8"/>
<evidence type="ECO:0000313" key="3">
    <source>
        <dbReference type="Proteomes" id="UP001152795"/>
    </source>
</evidence>
<comment type="caution">
    <text evidence="2">The sequence shown here is derived from an EMBL/GenBank/DDBJ whole genome shotgun (WGS) entry which is preliminary data.</text>
</comment>
<dbReference type="GO" id="GO:0004748">
    <property type="term" value="F:ribonucleoside-diphosphate reductase activity, thioredoxin disulfide as acceptor"/>
    <property type="evidence" value="ECO:0007669"/>
    <property type="project" value="TreeGrafter"/>
</dbReference>
<keyword evidence="3" id="KW-1185">Reference proteome</keyword>
<dbReference type="InterPro" id="IPR000358">
    <property type="entry name" value="RNR_small_fam"/>
</dbReference>
<feature type="compositionally biased region" description="Basic residues" evidence="1">
    <location>
        <begin position="97"/>
        <end position="108"/>
    </location>
</feature>
<organism evidence="2 3">
    <name type="scientific">Paramuricea clavata</name>
    <name type="common">Red gorgonian</name>
    <name type="synonym">Violescent sea-whip</name>
    <dbReference type="NCBI Taxonomy" id="317549"/>
    <lineage>
        <taxon>Eukaryota</taxon>
        <taxon>Metazoa</taxon>
        <taxon>Cnidaria</taxon>
        <taxon>Anthozoa</taxon>
        <taxon>Octocorallia</taxon>
        <taxon>Malacalcyonacea</taxon>
        <taxon>Plexauridae</taxon>
        <taxon>Paramuricea</taxon>
    </lineage>
</organism>
<dbReference type="PANTHER" id="PTHR23409:SF21">
    <property type="entry name" value="CAPSID PROTEIN"/>
    <property type="match status" value="1"/>
</dbReference>
<feature type="region of interest" description="Disordered" evidence="1">
    <location>
        <begin position="91"/>
        <end position="126"/>
    </location>
</feature>
<dbReference type="EMBL" id="CACRXK020000120">
    <property type="protein sequence ID" value="CAB3978517.1"/>
    <property type="molecule type" value="Genomic_DNA"/>
</dbReference>
<dbReference type="Gene3D" id="3.40.395.10">
    <property type="entry name" value="Adenoviral Proteinase, Chain A"/>
    <property type="match status" value="1"/>
</dbReference>
<evidence type="ECO:0000256" key="1">
    <source>
        <dbReference type="SAM" id="MobiDB-lite"/>
    </source>
</evidence>
<protein>
    <submittedName>
        <fullName evidence="2">Uncharacterized protein F54H12.2</fullName>
    </submittedName>
</protein>
<evidence type="ECO:0000313" key="2">
    <source>
        <dbReference type="EMBL" id="CAB3978517.1"/>
    </source>
</evidence>
<sequence length="622" mass="68790">MPVFIGRSWQRGHGAQIGFGIGGLFRSVARAVMPMVKSGAKTLGNIALNTGANFVGDVLSGKNVKESAKARVKEAANTVRRKAANKIQSLSQTGNGKRVKRTSKKRKATAPSARSKQAKKRKTTHTQVSLEKAHWIDHQPVSSVSEGGPITFISPGTEDYVDLSKTILVVRAKVTKADGTNLDADEKVGVVNNFLHSMFKQVDVFLKEKQVTQAMGTYAYRSYLETLLNYGPSAKQSQLTSALFYKDTAGKMDIADPTTVVANANLGLKTRYGFSKTSGTIEMAGPIFSDVFMSERLLLSFVDLKVILNRSSHEFCLMASEDDADYRVKLIDAYLKIRKVKVNPSISMAHEIALKKGPAIYPIRRVECKSFIIPAGNPSLRKDNLFNGLVPKSFVCGLVESTAFNGAYKKNPFNFKHFNMSYIGTSVNGEEVPFKPMQLSFGANPRYIEAYNTLFSGTGKMYYNTGNDLTRDDFIGGNTIFAFDLTPDMCGSSSHFNAVQRGNFAVDIKFSAAPTVAMNTVQITRALRHDPITSKKFCGVFPSDKLPQAIEKYPCGFVANTDPSSEPGIHWVSFYFPTEKKGEFFDSYGHPPEFYRDSFGDFLEKYSYEYNTRKLQSAWSDS</sequence>
<reference evidence="2" key="1">
    <citation type="submission" date="2020-04" db="EMBL/GenBank/DDBJ databases">
        <authorList>
            <person name="Alioto T."/>
            <person name="Alioto T."/>
            <person name="Gomez Garrido J."/>
        </authorList>
    </citation>
    <scope>NUCLEOTIDE SEQUENCE</scope>
    <source>
        <strain evidence="2">A484AB</strain>
    </source>
</reference>
<name>A0A6S7FLW8_PARCT</name>
<accession>A0A6S7FLW8</accession>